<evidence type="ECO:0000256" key="1">
    <source>
        <dbReference type="SAM" id="SignalP"/>
    </source>
</evidence>
<evidence type="ECO:0000259" key="2">
    <source>
        <dbReference type="SMART" id="SM00477"/>
    </source>
</evidence>
<dbReference type="GO" id="GO:0046872">
    <property type="term" value="F:metal ion binding"/>
    <property type="evidence" value="ECO:0007669"/>
    <property type="project" value="InterPro"/>
</dbReference>
<gene>
    <name evidence="4" type="ORF">QTP70_025027</name>
</gene>
<keyword evidence="1" id="KW-0732">Signal</keyword>
<accession>A0AAE0UWM8</accession>
<dbReference type="Gene3D" id="3.40.570.10">
    <property type="entry name" value="Extracellular Endonuclease, subunit A"/>
    <property type="match status" value="1"/>
</dbReference>
<dbReference type="AlphaFoldDB" id="A0AAE0UWM8"/>
<keyword evidence="5" id="KW-1185">Reference proteome</keyword>
<reference evidence="4" key="1">
    <citation type="submission" date="2023-06" db="EMBL/GenBank/DDBJ databases">
        <title>Male Hemibagrus guttatus genome.</title>
        <authorList>
            <person name="Bian C."/>
        </authorList>
    </citation>
    <scope>NUCLEOTIDE SEQUENCE</scope>
    <source>
        <strain evidence="4">Male_cb2023</strain>
        <tissue evidence="4">Muscle</tissue>
    </source>
</reference>
<feature type="domain" description="DNA/RNA non-specific endonuclease/pyrophosphatase/phosphodiesterase" evidence="3">
    <location>
        <begin position="55"/>
        <end position="280"/>
    </location>
</feature>
<evidence type="ECO:0000313" key="4">
    <source>
        <dbReference type="EMBL" id="KAK3520534.1"/>
    </source>
</evidence>
<dbReference type="InterPro" id="IPR001604">
    <property type="entry name" value="Endo_G_ENPP1-like_dom"/>
</dbReference>
<proteinExistence type="predicted"/>
<feature type="signal peptide" evidence="1">
    <location>
        <begin position="1"/>
        <end position="19"/>
    </location>
</feature>
<feature type="domain" description="ENPP1-3/EXOG-like endonuclease/phosphodiesterase" evidence="2">
    <location>
        <begin position="56"/>
        <end position="275"/>
    </location>
</feature>
<dbReference type="EMBL" id="JAUCMX010000016">
    <property type="protein sequence ID" value="KAK3520534.1"/>
    <property type="molecule type" value="Genomic_DNA"/>
</dbReference>
<dbReference type="PANTHER" id="PTHR21472:SF21">
    <property type="entry name" value="ENDONUCLEASE DOMAIN-CONTAINING 1 PROTEIN-LIKE-RELATED"/>
    <property type="match status" value="1"/>
</dbReference>
<evidence type="ECO:0000313" key="5">
    <source>
        <dbReference type="Proteomes" id="UP001274896"/>
    </source>
</evidence>
<dbReference type="PANTHER" id="PTHR21472">
    <property type="entry name" value="ENDONUCLEASE DOMAIN-CONTAINING 1 PROTEIN ENDOD1"/>
    <property type="match status" value="1"/>
</dbReference>
<dbReference type="InterPro" id="IPR020821">
    <property type="entry name" value="ENPP1-3/EXOG-like_nuc-like"/>
</dbReference>
<evidence type="ECO:0000259" key="3">
    <source>
        <dbReference type="SMART" id="SM00892"/>
    </source>
</evidence>
<name>A0AAE0UWM8_9TELE</name>
<comment type="caution">
    <text evidence="4">The sequence shown here is derived from an EMBL/GenBank/DDBJ whole genome shotgun (WGS) entry which is preliminary data.</text>
</comment>
<dbReference type="Pfam" id="PF01223">
    <property type="entry name" value="Endonuclease_NS"/>
    <property type="match status" value="1"/>
</dbReference>
<dbReference type="SUPFAM" id="SSF54060">
    <property type="entry name" value="His-Me finger endonucleases"/>
    <property type="match status" value="1"/>
</dbReference>
<dbReference type="InterPro" id="IPR039015">
    <property type="entry name" value="ENDOD1"/>
</dbReference>
<dbReference type="SMART" id="SM00892">
    <property type="entry name" value="Endonuclease_NS"/>
    <property type="match status" value="1"/>
</dbReference>
<dbReference type="InterPro" id="IPR044929">
    <property type="entry name" value="DNA/RNA_non-sp_Endonuclease_sf"/>
</dbReference>
<dbReference type="GO" id="GO:0016787">
    <property type="term" value="F:hydrolase activity"/>
    <property type="evidence" value="ECO:0007669"/>
    <property type="project" value="InterPro"/>
</dbReference>
<organism evidence="4 5">
    <name type="scientific">Hemibagrus guttatus</name>
    <dbReference type="NCBI Taxonomy" id="175788"/>
    <lineage>
        <taxon>Eukaryota</taxon>
        <taxon>Metazoa</taxon>
        <taxon>Chordata</taxon>
        <taxon>Craniata</taxon>
        <taxon>Vertebrata</taxon>
        <taxon>Euteleostomi</taxon>
        <taxon>Actinopterygii</taxon>
        <taxon>Neopterygii</taxon>
        <taxon>Teleostei</taxon>
        <taxon>Ostariophysi</taxon>
        <taxon>Siluriformes</taxon>
        <taxon>Bagridae</taxon>
        <taxon>Hemibagrus</taxon>
    </lineage>
</organism>
<dbReference type="InterPro" id="IPR044925">
    <property type="entry name" value="His-Me_finger_sf"/>
</dbReference>
<protein>
    <submittedName>
        <fullName evidence="4">Uncharacterized protein</fullName>
    </submittedName>
</protein>
<dbReference type="Proteomes" id="UP001274896">
    <property type="component" value="Unassembled WGS sequence"/>
</dbReference>
<dbReference type="SMART" id="SM00477">
    <property type="entry name" value="NUC"/>
    <property type="match status" value="1"/>
</dbReference>
<dbReference type="GO" id="GO:0003676">
    <property type="term" value="F:nucleic acid binding"/>
    <property type="evidence" value="ECO:0007669"/>
    <property type="project" value="InterPro"/>
</dbReference>
<sequence length="552" mass="62867">MFVLGLLTCVMLRIFSAQAKVVNSFDECKEFFYQGKEPIGMDQNAMKICQKLQNRGFYYATLYSVYHKIPLYSAYTLDPACSSDNQRADIWHLEPQISQSASTIYHMVREDQNTQNIYKGNQAISSDYSDTGFDRGHLNPNSFQCGDGRTATFTLTNAAPMNVRFNRVHWNRWERMLRGYLIQKLVIDVGLATAFIVTGTVPDVNVRIPQDRKKVTVPSHIWTAVCYKHHTDDRKSLSFGYIGRNQQEEPGIRLMSVSELNIELESHFGSHQPIVIFADDCFSVKNKLVDVQAVFQKLTNLPVSQAVQIGARMQDMYLAVKRTFGSDSTPEKRVKVDEMTGKIAFDSMSTYYSLAEELKAFALSACLITYVKSQVREIHDELRKREVSAGSDAVECLLVPEEQKTAADGSLCTSFTESDYSCQCNTGGETKPCCSSPCLYQNKLNGYRCYADQKLIECSPPYSRITVNGKRCLDNYPCATYGEDYYWCWTNYNPYVLDFKWDYCSPPLWSSKANNGKYCRSNHACAKYGSRSTWCYTDDEGNWDYCCTNCSK</sequence>
<feature type="chain" id="PRO_5042079287" evidence="1">
    <location>
        <begin position="20"/>
        <end position="552"/>
    </location>
</feature>